<feature type="domain" description="ATP-citrate synthase/succinyl-CoA ligase C-terminal" evidence="12">
    <location>
        <begin position="682"/>
        <end position="772"/>
    </location>
</feature>
<evidence type="ECO:0000256" key="5">
    <source>
        <dbReference type="ARBA" id="ARBA00022490"/>
    </source>
</evidence>
<dbReference type="FunFam" id="3.40.50.720:FF:000024">
    <property type="entry name" value="Probable ATP-citrate synthase"/>
    <property type="match status" value="1"/>
</dbReference>
<proteinExistence type="inferred from homology"/>
<comment type="similarity">
    <text evidence="3">In the N-terminal section; belongs to the succinate/malate CoA ligase beta subunit family.</text>
</comment>
<dbReference type="SUPFAM" id="SSF52210">
    <property type="entry name" value="Succinyl-CoA synthetase domains"/>
    <property type="match status" value="2"/>
</dbReference>
<feature type="domain" description="CoA-binding" evidence="13">
    <location>
        <begin position="517"/>
        <end position="622"/>
    </location>
</feature>
<dbReference type="Pfam" id="PF00549">
    <property type="entry name" value="Ligase_CoA"/>
    <property type="match status" value="1"/>
</dbReference>
<dbReference type="Pfam" id="PF24948">
    <property type="entry name" value="Citrate_synth_N"/>
    <property type="match status" value="1"/>
</dbReference>
<dbReference type="InterPro" id="IPR005811">
    <property type="entry name" value="SUCC_ACL_C"/>
</dbReference>
<dbReference type="InterPro" id="IPR017866">
    <property type="entry name" value="Succ-CoA_synthase_bsu_CS"/>
</dbReference>
<keyword evidence="5" id="KW-0963">Cytoplasm</keyword>
<keyword evidence="10" id="KW-0067">ATP-binding</keyword>
<evidence type="ECO:0000259" key="15">
    <source>
        <dbReference type="Pfam" id="PF24948"/>
    </source>
</evidence>
<dbReference type="InterPro" id="IPR016102">
    <property type="entry name" value="Succinyl-CoA_synth-like"/>
</dbReference>
<evidence type="ECO:0000256" key="11">
    <source>
        <dbReference type="ARBA" id="ARBA00023098"/>
    </source>
</evidence>
<accession>A0ABD6EEA1</accession>
<keyword evidence="17" id="KW-1185">Reference proteome</keyword>
<feature type="domain" description="ATP-citrate synthase citrate-binding" evidence="14">
    <location>
        <begin position="253"/>
        <end position="430"/>
    </location>
</feature>
<dbReference type="InterPro" id="IPR003781">
    <property type="entry name" value="CoA-bd"/>
</dbReference>
<evidence type="ECO:0000313" key="17">
    <source>
        <dbReference type="Proteomes" id="UP001608902"/>
    </source>
</evidence>
<evidence type="ECO:0000313" key="16">
    <source>
        <dbReference type="EMBL" id="MFH4978329.1"/>
    </source>
</evidence>
<keyword evidence="6" id="KW-0444">Lipid biosynthesis</keyword>
<dbReference type="GO" id="GO:0003878">
    <property type="term" value="F:ATP citrate synthase activity"/>
    <property type="evidence" value="ECO:0007669"/>
    <property type="project" value="UniProtKB-EC"/>
</dbReference>
<dbReference type="PROSITE" id="PS01216">
    <property type="entry name" value="SUCCINYL_COA_LIG_1"/>
    <property type="match status" value="1"/>
</dbReference>
<keyword evidence="11" id="KW-0443">Lipid metabolism</keyword>
<dbReference type="InterPro" id="IPR032263">
    <property type="entry name" value="Citrate-bd"/>
</dbReference>
<keyword evidence="9" id="KW-0547">Nucleotide-binding</keyword>
<dbReference type="InterPro" id="IPR036291">
    <property type="entry name" value="NAD(P)-bd_dom_sf"/>
</dbReference>
<evidence type="ECO:0000256" key="6">
    <source>
        <dbReference type="ARBA" id="ARBA00022516"/>
    </source>
</evidence>
<dbReference type="InterPro" id="IPR033847">
    <property type="entry name" value="Citrt_syn/SCS-alpha_CS"/>
</dbReference>
<dbReference type="AlphaFoldDB" id="A0ABD6EEA1"/>
<dbReference type="SUPFAM" id="SSF51735">
    <property type="entry name" value="NAD(P)-binding Rossmann-fold domains"/>
    <property type="match status" value="1"/>
</dbReference>
<evidence type="ECO:0000256" key="9">
    <source>
        <dbReference type="ARBA" id="ARBA00022741"/>
    </source>
</evidence>
<dbReference type="InterPro" id="IPR056749">
    <property type="entry name" value="Citrate_synth_N"/>
</dbReference>
<comment type="caution">
    <text evidence="16">The sequence shown here is derived from an EMBL/GenBank/DDBJ whole genome shotgun (WGS) entry which is preliminary data.</text>
</comment>
<dbReference type="Proteomes" id="UP001608902">
    <property type="component" value="Unassembled WGS sequence"/>
</dbReference>
<feature type="domain" description="ATP-citrate synthase ATP-grasp" evidence="15">
    <location>
        <begin position="2"/>
        <end position="237"/>
    </location>
</feature>
<comment type="similarity">
    <text evidence="2">In the C-terminal section; belongs to the succinate/malate CoA ligase alpha subunit family.</text>
</comment>
<keyword evidence="8" id="KW-0808">Transferase</keyword>
<dbReference type="SUPFAM" id="SSF56059">
    <property type="entry name" value="Glutathione synthetase ATP-binding domain-like"/>
    <property type="match status" value="1"/>
</dbReference>
<dbReference type="PANTHER" id="PTHR23118:SF42">
    <property type="entry name" value="ATP-CITRATE SYNTHASE"/>
    <property type="match status" value="1"/>
</dbReference>
<dbReference type="Pfam" id="PF16114">
    <property type="entry name" value="Citrate_bind"/>
    <property type="match status" value="1"/>
</dbReference>
<comment type="subcellular location">
    <subcellularLocation>
        <location evidence="1">Cytoplasm</location>
    </subcellularLocation>
</comment>
<dbReference type="Gene3D" id="3.40.50.720">
    <property type="entry name" value="NAD(P)-binding Rossmann-like Domain"/>
    <property type="match status" value="1"/>
</dbReference>
<keyword evidence="7" id="KW-0597">Phosphoprotein</keyword>
<protein>
    <recommendedName>
        <fullName evidence="4">ATP citrate synthase</fullName>
        <ecNumber evidence="4">2.3.3.8</ecNumber>
    </recommendedName>
</protein>
<sequence>MSAKAISEYNGKELLYHHLAYLDILEKPFAVPITENDSFDEVTHQVQWLQTKKAKAVIKPDQLIKRRGKHGLVKFGDLAAIKSAFNEMKGSTVKIGKTSGTLHNFIIEPFCSHTTDDEMYIAIYSLRDKDVIAFYEQGGIDVGDIDTKARTAYVFVQLENASMVLTESELDRLIGNCDADKKKILMEFIPELYKVYKEQFFTYLEINPIVVTDGKIHILDLAAKLDETALFLCSETWKTRSNKSIEFPAPFGRDLSLEEQYIADMDAKTGASLKLTILNRHGRIWTMVAGGGASVVFADTVCDLGASSELANYGEYSGDPSESQTYEYAKTILALMTEGTPRPDGKILIIGGSIANFTNVAATFKGIVRALKSHQAKLHEHNVMIYVRRGGPNYQEGLRTMKECGTEINIPIYVYGPETHMTAIVSSALGQKPLPSVPNVPMTTGQFLLQPETNRSAFLKPGANDMYHSSMMQSLVCDRKTAGSAPPVPSTVNGSVTGTVSCSDHGDHIAEWSLFEKNTKAIVWGQQIKAVQGMLDFDFVCRRTSPSVVASTYPFSGDHKQKFYFGHKEILIPAYKDMKKAFTSHPDASVLVTFASLRSVYDTVMEALQFPQLRVIAIIAEGVPENMTRRIIKVANEKRVTIIGPATVGGIKPGCFKIGNTGGMMDNILFSKLYRPGSVAYVSRSGGMSNELNNIIAQNTNGVFEGIAIGGDRYPGSTYMEHIMRYEKDDRVKMIVMLGEVGGVEEYKIVTALQNKIITKPLVAWCIGTCADYIASEVIINKSS</sequence>
<dbReference type="Gene3D" id="3.40.50.261">
    <property type="entry name" value="Succinyl-CoA synthetase domains"/>
    <property type="match status" value="2"/>
</dbReference>
<dbReference type="GO" id="GO:0005524">
    <property type="term" value="F:ATP binding"/>
    <property type="evidence" value="ECO:0007669"/>
    <property type="project" value="UniProtKB-KW"/>
</dbReference>
<evidence type="ECO:0000259" key="13">
    <source>
        <dbReference type="Pfam" id="PF02629"/>
    </source>
</evidence>
<evidence type="ECO:0000259" key="12">
    <source>
        <dbReference type="Pfam" id="PF00549"/>
    </source>
</evidence>
<evidence type="ECO:0000256" key="4">
    <source>
        <dbReference type="ARBA" id="ARBA00012639"/>
    </source>
</evidence>
<dbReference type="EC" id="2.3.3.8" evidence="4"/>
<dbReference type="EMBL" id="JBGFUD010003090">
    <property type="protein sequence ID" value="MFH4978329.1"/>
    <property type="molecule type" value="Genomic_DNA"/>
</dbReference>
<dbReference type="InterPro" id="IPR002020">
    <property type="entry name" value="Citrate_synthase"/>
</dbReference>
<reference evidence="16 17" key="1">
    <citation type="submission" date="2024-08" db="EMBL/GenBank/DDBJ databases">
        <title>Gnathostoma spinigerum genome.</title>
        <authorList>
            <person name="Gonzalez-Bertolin B."/>
            <person name="Monzon S."/>
            <person name="Zaballos A."/>
            <person name="Jimenez P."/>
            <person name="Dekumyoy P."/>
            <person name="Varona S."/>
            <person name="Cuesta I."/>
            <person name="Sumanam S."/>
            <person name="Adisakwattana P."/>
            <person name="Gasser R.B."/>
            <person name="Hernandez-Gonzalez A."/>
            <person name="Young N.D."/>
            <person name="Perteguer M.J."/>
        </authorList>
    </citation>
    <scope>NUCLEOTIDE SEQUENCE [LARGE SCALE GENOMIC DNA]</scope>
    <source>
        <strain evidence="16">AL3</strain>
        <tissue evidence="16">Liver</tissue>
    </source>
</reference>
<dbReference type="Gene3D" id="3.30.470.110">
    <property type="match status" value="1"/>
</dbReference>
<dbReference type="FunFam" id="3.40.50.261:FF:000004">
    <property type="entry name" value="ATP-citrate synthase subunit"/>
    <property type="match status" value="1"/>
</dbReference>
<evidence type="ECO:0000256" key="10">
    <source>
        <dbReference type="ARBA" id="ARBA00022840"/>
    </source>
</evidence>
<gene>
    <name evidence="16" type="ORF">AB6A40_005038</name>
</gene>
<name>A0ABD6EEA1_9BILA</name>
<evidence type="ECO:0000256" key="1">
    <source>
        <dbReference type="ARBA" id="ARBA00004496"/>
    </source>
</evidence>
<evidence type="ECO:0000256" key="8">
    <source>
        <dbReference type="ARBA" id="ARBA00022679"/>
    </source>
</evidence>
<dbReference type="GO" id="GO:0006629">
    <property type="term" value="P:lipid metabolic process"/>
    <property type="evidence" value="ECO:0007669"/>
    <property type="project" value="UniProtKB-KW"/>
</dbReference>
<evidence type="ECO:0000259" key="14">
    <source>
        <dbReference type="Pfam" id="PF16114"/>
    </source>
</evidence>
<organism evidence="16 17">
    <name type="scientific">Gnathostoma spinigerum</name>
    <dbReference type="NCBI Taxonomy" id="75299"/>
    <lineage>
        <taxon>Eukaryota</taxon>
        <taxon>Metazoa</taxon>
        <taxon>Ecdysozoa</taxon>
        <taxon>Nematoda</taxon>
        <taxon>Chromadorea</taxon>
        <taxon>Rhabditida</taxon>
        <taxon>Spirurina</taxon>
        <taxon>Gnathostomatomorpha</taxon>
        <taxon>Gnathostomatoidea</taxon>
        <taxon>Gnathostomatidae</taxon>
        <taxon>Gnathostoma</taxon>
    </lineage>
</organism>
<dbReference type="GO" id="GO:0005737">
    <property type="term" value="C:cytoplasm"/>
    <property type="evidence" value="ECO:0007669"/>
    <property type="project" value="UniProtKB-SubCell"/>
</dbReference>
<evidence type="ECO:0000256" key="3">
    <source>
        <dbReference type="ARBA" id="ARBA00010719"/>
    </source>
</evidence>
<evidence type="ECO:0000256" key="7">
    <source>
        <dbReference type="ARBA" id="ARBA00022553"/>
    </source>
</evidence>
<dbReference type="PANTHER" id="PTHR23118">
    <property type="entry name" value="ATP-CITRATE SYNTHASE"/>
    <property type="match status" value="1"/>
</dbReference>
<evidence type="ECO:0000256" key="2">
    <source>
        <dbReference type="ARBA" id="ARBA00005899"/>
    </source>
</evidence>
<dbReference type="PROSITE" id="PS01217">
    <property type="entry name" value="SUCCINYL_COA_LIG_3"/>
    <property type="match status" value="1"/>
</dbReference>
<dbReference type="Pfam" id="PF02629">
    <property type="entry name" value="CoA_binding"/>
    <property type="match status" value="1"/>
</dbReference>